<dbReference type="Gene3D" id="3.40.50.300">
    <property type="entry name" value="P-loop containing nucleotide triphosphate hydrolases"/>
    <property type="match status" value="1"/>
</dbReference>
<evidence type="ECO:0000256" key="1">
    <source>
        <dbReference type="ARBA" id="ARBA00004123"/>
    </source>
</evidence>
<keyword evidence="3" id="KW-0547">Nucleotide-binding</keyword>
<keyword evidence="7" id="KW-0131">Cell cycle</keyword>
<dbReference type="Proteomes" id="UP000095284">
    <property type="component" value="Unplaced"/>
</dbReference>
<dbReference type="SUPFAM" id="SSF52540">
    <property type="entry name" value="P-loop containing nucleoside triphosphate hydrolases"/>
    <property type="match status" value="1"/>
</dbReference>
<feature type="region of interest" description="Disordered" evidence="8">
    <location>
        <begin position="1"/>
        <end position="36"/>
    </location>
</feature>
<dbReference type="GO" id="GO:0005524">
    <property type="term" value="F:ATP binding"/>
    <property type="evidence" value="ECO:0007669"/>
    <property type="project" value="UniProtKB-KW"/>
</dbReference>
<dbReference type="InterPro" id="IPR027417">
    <property type="entry name" value="P-loop_NTPase"/>
</dbReference>
<sequence length="491" mass="55890">MLKRKRKDDPPIYHPPSVFPKFAHMDQPKKPRVNAGSSKKFDFAVTDESLKRDTLKMMLSVTRSDDLMVKQDRVKEIRNWLVAEPGRLSVLLVTGPSGSGKYTTIKVLCKELDIEVMEYEQNQSLVAFRDENGETQLGEANQLEAFDDFIVSASKRSLGYAKKKKVVLIREIPHVFLKNPHKLSELLLQMRFYCRSSIVFCLTQIDSCWELNHRRFFSSIPPQELYITHVKFNPIAKIEIGKAIKTMSEHLGLNVTTAFINAVKEKSNGDMNSAINMLEISRAQSARNMHSLLSSADLMAEFCHFIGKIIYAKRESLDNISLRQRIEVEKKVKEPFRRPIHPKDSVDELIAMCPTQSRSLVDYVSEYKLKFLNDANSLAHIYKDLCLANQIGCFYDTSNDNVLDKYAKELIVTSSFYHTNGKSLTKGIFAFSKPSGPNRDHLRGIMGDVNKLFPGGSYTQLLTSTLPMLTMMPSKASMNEISVIQSLKRKK</sequence>
<dbReference type="GO" id="GO:0003682">
    <property type="term" value="F:chromatin binding"/>
    <property type="evidence" value="ECO:0007669"/>
    <property type="project" value="TreeGrafter"/>
</dbReference>
<evidence type="ECO:0000313" key="10">
    <source>
        <dbReference type="WBParaSite" id="BXY_0283300.1"/>
    </source>
</evidence>
<evidence type="ECO:0000256" key="5">
    <source>
        <dbReference type="ARBA" id="ARBA00022840"/>
    </source>
</evidence>
<protein>
    <submittedName>
        <fullName evidence="10">AAA domain-containing protein</fullName>
    </submittedName>
</protein>
<evidence type="ECO:0000256" key="6">
    <source>
        <dbReference type="ARBA" id="ARBA00023242"/>
    </source>
</evidence>
<evidence type="ECO:0000256" key="3">
    <source>
        <dbReference type="ARBA" id="ARBA00022741"/>
    </source>
</evidence>
<dbReference type="InterPro" id="IPR004582">
    <property type="entry name" value="Checkpoint_prot_Rad17_Rad24"/>
</dbReference>
<proteinExistence type="inferred from homology"/>
<evidence type="ECO:0000256" key="4">
    <source>
        <dbReference type="ARBA" id="ARBA00022763"/>
    </source>
</evidence>
<evidence type="ECO:0000313" key="9">
    <source>
        <dbReference type="Proteomes" id="UP000095284"/>
    </source>
</evidence>
<dbReference type="eggNOG" id="KOG1970">
    <property type="taxonomic scope" value="Eukaryota"/>
</dbReference>
<evidence type="ECO:0000256" key="2">
    <source>
        <dbReference type="ARBA" id="ARBA00006168"/>
    </source>
</evidence>
<dbReference type="PANTHER" id="PTHR12172">
    <property type="entry name" value="CELL CYCLE CHECKPOINT PROTEIN RAD17"/>
    <property type="match status" value="1"/>
</dbReference>
<evidence type="ECO:0000256" key="7">
    <source>
        <dbReference type="ARBA" id="ARBA00023306"/>
    </source>
</evidence>
<dbReference type="GO" id="GO:0033314">
    <property type="term" value="P:mitotic DNA replication checkpoint signaling"/>
    <property type="evidence" value="ECO:0007669"/>
    <property type="project" value="TreeGrafter"/>
</dbReference>
<keyword evidence="6" id="KW-0539">Nucleus</keyword>
<keyword evidence="4" id="KW-0227">DNA damage</keyword>
<keyword evidence="5" id="KW-0067">ATP-binding</keyword>
<evidence type="ECO:0000256" key="8">
    <source>
        <dbReference type="SAM" id="MobiDB-lite"/>
    </source>
</evidence>
<dbReference type="Pfam" id="PF03215">
    <property type="entry name" value="Rad17"/>
    <property type="match status" value="1"/>
</dbReference>
<name>A0A1I7RQ42_BURXY</name>
<dbReference type="GO" id="GO:0006281">
    <property type="term" value="P:DNA repair"/>
    <property type="evidence" value="ECO:0007669"/>
    <property type="project" value="InterPro"/>
</dbReference>
<dbReference type="PANTHER" id="PTHR12172:SF0">
    <property type="entry name" value="CELL CYCLE CHECKPOINT PROTEIN RAD17"/>
    <property type="match status" value="1"/>
</dbReference>
<organism evidence="9 10">
    <name type="scientific">Bursaphelenchus xylophilus</name>
    <name type="common">Pinewood nematode worm</name>
    <name type="synonym">Aphelenchoides xylophilus</name>
    <dbReference type="NCBI Taxonomy" id="6326"/>
    <lineage>
        <taxon>Eukaryota</taxon>
        <taxon>Metazoa</taxon>
        <taxon>Ecdysozoa</taxon>
        <taxon>Nematoda</taxon>
        <taxon>Chromadorea</taxon>
        <taxon>Rhabditida</taxon>
        <taxon>Tylenchina</taxon>
        <taxon>Tylenchomorpha</taxon>
        <taxon>Aphelenchoidea</taxon>
        <taxon>Aphelenchoididae</taxon>
        <taxon>Bursaphelenchus</taxon>
    </lineage>
</organism>
<reference evidence="10" key="1">
    <citation type="submission" date="2016-11" db="UniProtKB">
        <authorList>
            <consortium name="WormBaseParasite"/>
        </authorList>
    </citation>
    <scope>IDENTIFICATION</scope>
</reference>
<comment type="subcellular location">
    <subcellularLocation>
        <location evidence="1">Nucleus</location>
    </subcellularLocation>
</comment>
<comment type="similarity">
    <text evidence="2">Belongs to the rad17/RAD24 family.</text>
</comment>
<dbReference type="WBParaSite" id="BXY_0283300.1">
    <property type="protein sequence ID" value="BXY_0283300.1"/>
    <property type="gene ID" value="BXY_0283300"/>
</dbReference>
<accession>A0A1I7RQ42</accession>
<dbReference type="GO" id="GO:0005634">
    <property type="term" value="C:nucleus"/>
    <property type="evidence" value="ECO:0007669"/>
    <property type="project" value="UniProtKB-SubCell"/>
</dbReference>
<dbReference type="GO" id="GO:0000077">
    <property type="term" value="P:DNA damage checkpoint signaling"/>
    <property type="evidence" value="ECO:0007669"/>
    <property type="project" value="TreeGrafter"/>
</dbReference>
<dbReference type="AlphaFoldDB" id="A0A1I7RQ42"/>
<dbReference type="GO" id="GO:0003689">
    <property type="term" value="F:DNA clamp loader activity"/>
    <property type="evidence" value="ECO:0007669"/>
    <property type="project" value="TreeGrafter"/>
</dbReference>